<comment type="caution">
    <text evidence="2">The sequence shown here is derived from an EMBL/GenBank/DDBJ whole genome shotgun (WGS) entry which is preliminary data.</text>
</comment>
<sequence>PMELTSTNSMSPTIESPLSSAPSLISTGGSRSPSASSSSSASSVCKSRGSSSSSHSSNEIRTPSISPTNSPRPTYT</sequence>
<reference evidence="2" key="1">
    <citation type="submission" date="2021-02" db="EMBL/GenBank/DDBJ databases">
        <authorList>
            <person name="Nowell W R."/>
        </authorList>
    </citation>
    <scope>NUCLEOTIDE SEQUENCE</scope>
</reference>
<evidence type="ECO:0000313" key="2">
    <source>
        <dbReference type="EMBL" id="CAF4285353.1"/>
    </source>
</evidence>
<organism evidence="2 3">
    <name type="scientific">Rotaria magnacalcarata</name>
    <dbReference type="NCBI Taxonomy" id="392030"/>
    <lineage>
        <taxon>Eukaryota</taxon>
        <taxon>Metazoa</taxon>
        <taxon>Spiralia</taxon>
        <taxon>Gnathifera</taxon>
        <taxon>Rotifera</taxon>
        <taxon>Eurotatoria</taxon>
        <taxon>Bdelloidea</taxon>
        <taxon>Philodinida</taxon>
        <taxon>Philodinidae</taxon>
        <taxon>Rotaria</taxon>
    </lineage>
</organism>
<evidence type="ECO:0000313" key="3">
    <source>
        <dbReference type="Proteomes" id="UP000663866"/>
    </source>
</evidence>
<keyword evidence="3" id="KW-1185">Reference proteome</keyword>
<feature type="compositionally biased region" description="Polar residues" evidence="1">
    <location>
        <begin position="59"/>
        <end position="76"/>
    </location>
</feature>
<proteinExistence type="predicted"/>
<name>A0A820GZJ3_9BILA</name>
<feature type="non-terminal residue" evidence="2">
    <location>
        <position position="1"/>
    </location>
</feature>
<dbReference type="AlphaFoldDB" id="A0A820GZJ3"/>
<feature type="non-terminal residue" evidence="2">
    <location>
        <position position="76"/>
    </location>
</feature>
<dbReference type="Proteomes" id="UP000663866">
    <property type="component" value="Unassembled WGS sequence"/>
</dbReference>
<gene>
    <name evidence="2" type="ORF">OVN521_LOCUS30721</name>
</gene>
<protein>
    <submittedName>
        <fullName evidence="2">Uncharacterized protein</fullName>
    </submittedName>
</protein>
<accession>A0A820GZJ3</accession>
<feature type="compositionally biased region" description="Low complexity" evidence="1">
    <location>
        <begin position="26"/>
        <end position="57"/>
    </location>
</feature>
<feature type="region of interest" description="Disordered" evidence="1">
    <location>
        <begin position="1"/>
        <end position="76"/>
    </location>
</feature>
<dbReference type="EMBL" id="CAJOBG010011652">
    <property type="protein sequence ID" value="CAF4285353.1"/>
    <property type="molecule type" value="Genomic_DNA"/>
</dbReference>
<evidence type="ECO:0000256" key="1">
    <source>
        <dbReference type="SAM" id="MobiDB-lite"/>
    </source>
</evidence>
<feature type="compositionally biased region" description="Polar residues" evidence="1">
    <location>
        <begin position="1"/>
        <end position="25"/>
    </location>
</feature>